<sequence>MLQISLITAAVLLFITSIAARWIKNSNSGQIDRLHGAQLPKGSWSLPWIGESFTLYSQGPYQFYSQHIARYGRTFRTHLMGNPTIVTSTPEAAKFVLATRQKSFLQFLPPSIYRLLNVFPSSEEAMKEKALKNIHDSLHSELVRTKVVKVDRIARWVLSSWDKQPCVVTYQETKKFAFHVALEAVTGSGPSPETIKMMDDFSYINKGMGTSMQFNIPGTSYHMALEKRQQVLELYSSMVKKRRSEKSNEKCSLDFLMKLEDEKGEKLPDDILQSQLLGLTFGAFDTSAAFFMWLLKFLGENPQILQQVKAEQDTIRMGKISPEDPLSWTDIQNMPYSSAVIQETLRLASIVPFLTRKATEDVNYEGVLIPKGWLVQVCLQNFHVSPEYHKDPLKFDPSRFQAPVKPAGFMPFGNGAKMCPGRELVKIEALVFLHYLVTTYSWESIGSENIINYWPSPTIKGGLPIKVSKLRECLI</sequence>
<comment type="caution">
    <text evidence="1">The sequence shown here is derived from an EMBL/GenBank/DDBJ whole genome shotgun (WGS) entry which is preliminary data.</text>
</comment>
<reference evidence="2" key="1">
    <citation type="journal article" date="2024" name="Proc. Natl. Acad. Sci. U.S.A.">
        <title>Extraordinary preservation of gene collinearity over three hundred million years revealed in homosporous lycophytes.</title>
        <authorList>
            <person name="Li C."/>
            <person name="Wickell D."/>
            <person name="Kuo L.Y."/>
            <person name="Chen X."/>
            <person name="Nie B."/>
            <person name="Liao X."/>
            <person name="Peng D."/>
            <person name="Ji J."/>
            <person name="Jenkins J."/>
            <person name="Williams M."/>
            <person name="Shu S."/>
            <person name="Plott C."/>
            <person name="Barry K."/>
            <person name="Rajasekar S."/>
            <person name="Grimwood J."/>
            <person name="Han X."/>
            <person name="Sun S."/>
            <person name="Hou Z."/>
            <person name="He W."/>
            <person name="Dai G."/>
            <person name="Sun C."/>
            <person name="Schmutz J."/>
            <person name="Leebens-Mack J.H."/>
            <person name="Li F.W."/>
            <person name="Wang L."/>
        </authorList>
    </citation>
    <scope>NUCLEOTIDE SEQUENCE [LARGE SCALE GENOMIC DNA]</scope>
    <source>
        <strain evidence="2">cv. PW_Plant_1</strain>
    </source>
</reference>
<proteinExistence type="predicted"/>
<name>A0ACC2AS07_DIPCM</name>
<evidence type="ECO:0000313" key="1">
    <source>
        <dbReference type="EMBL" id="KAJ7520276.1"/>
    </source>
</evidence>
<keyword evidence="2" id="KW-1185">Reference proteome</keyword>
<accession>A0ACC2AS07</accession>
<organism evidence="1 2">
    <name type="scientific">Diphasiastrum complanatum</name>
    <name type="common">Issler's clubmoss</name>
    <name type="synonym">Lycopodium complanatum</name>
    <dbReference type="NCBI Taxonomy" id="34168"/>
    <lineage>
        <taxon>Eukaryota</taxon>
        <taxon>Viridiplantae</taxon>
        <taxon>Streptophyta</taxon>
        <taxon>Embryophyta</taxon>
        <taxon>Tracheophyta</taxon>
        <taxon>Lycopodiopsida</taxon>
        <taxon>Lycopodiales</taxon>
        <taxon>Lycopodiaceae</taxon>
        <taxon>Lycopodioideae</taxon>
        <taxon>Diphasiastrum</taxon>
    </lineage>
</organism>
<dbReference type="EMBL" id="CM055111">
    <property type="protein sequence ID" value="KAJ7520276.1"/>
    <property type="molecule type" value="Genomic_DNA"/>
</dbReference>
<evidence type="ECO:0000313" key="2">
    <source>
        <dbReference type="Proteomes" id="UP001162992"/>
    </source>
</evidence>
<gene>
    <name evidence="1" type="ORF">O6H91_20G076200</name>
</gene>
<dbReference type="Proteomes" id="UP001162992">
    <property type="component" value="Chromosome 20"/>
</dbReference>
<protein>
    <submittedName>
        <fullName evidence="1">Uncharacterized protein</fullName>
    </submittedName>
</protein>